<name>A0A5J4UR17_9EUKA</name>
<sequence>KKACIPTVDTSISECGCLEINDPRVSCKKACIPTTDTPINECSCLVQNDPREQCQKTCIPIENPYSCVPSYSTPISECPCLEINDPRAQCKKACIPTSTTPISEQCPCFAVNDPREACQTSCIPIDNPQTCVPTADTPVNECQCLALNDPRIACKKACIPTVDTSISECGCLEINDPRVSCKKACIPTTDTPINECSCLVQNDPREQCQKTCIPSINTPIEECPCFEINDPRALCKRACIPTEYTSISECACLEINDPRVSCKKACIPTTDTPINECSCLIQNDPREQCQKTCIPIENPYSCVPSYSTPISECPCLELNDPRAQCKKACIPTSTTPISEQCPCFAVNDPREACQTSCIPIDNPQTCVPTESTPITQCGCLEINDPRQACNPKQEILIPPQDIPDIPNITISPEVIKEIIINIVDRNEVSNSVQNHIYEAILDQNSIEIQVQSNEIYEEQNIHVAQNHKLVLNALNSSSNNPTPPPVLRPSDTNNEQVQPFGLISGAVEISQFLIEHFTQQSQVPLLKTEGDGILRLNNVTLSANKHSKSYEGATITAQTSSTEKTSPFLQANGKLILLYDVVIEPTNFKNCNAILLNGTKGANNHQFFAENSNFQIQLNNTGGQSFLNSQGFTVVIKGSTFKGQKRNNRNEISNKYTKKSLINEDEKKTCEWSTASVNIVDGVGFFENTTFKGLSEGALKIGKGGIVTLKQSVLLYDNKPTETSKVLKDSGRNIICEGTLDSPSQLLAESSSFREVEPDGNAGLTSINKWVVADKTTCKITGSLGQEKLLLYTPQIQSIRANGNYDKTGINVVIQGKSLFGCGKLYLQVSAVPEKKMNADPTVKQYKLADVATYWGSDTSISASIAEDDLVQKGKKLTVSVLVQTDDNSLHEAELVAGGSNTAEVTDFGKGGLSAGAIVGIVVSVVAVIAVVTIIIIVFIAYLKKKREAQHNKGSENVTQVEQNSW</sequence>
<keyword evidence="2" id="KW-0472">Membrane</keyword>
<evidence type="ECO:0000256" key="1">
    <source>
        <dbReference type="SAM" id="MobiDB-lite"/>
    </source>
</evidence>
<accession>A0A5J4UR17</accession>
<evidence type="ECO:0000313" key="4">
    <source>
        <dbReference type="Proteomes" id="UP000324800"/>
    </source>
</evidence>
<evidence type="ECO:0000313" key="3">
    <source>
        <dbReference type="EMBL" id="KAA6372550.1"/>
    </source>
</evidence>
<dbReference type="OrthoDB" id="4405280at2759"/>
<organism evidence="3 4">
    <name type="scientific">Streblomastix strix</name>
    <dbReference type="NCBI Taxonomy" id="222440"/>
    <lineage>
        <taxon>Eukaryota</taxon>
        <taxon>Metamonada</taxon>
        <taxon>Preaxostyla</taxon>
        <taxon>Oxymonadida</taxon>
        <taxon>Streblomastigidae</taxon>
        <taxon>Streblomastix</taxon>
    </lineage>
</organism>
<proteinExistence type="predicted"/>
<evidence type="ECO:0000256" key="2">
    <source>
        <dbReference type="SAM" id="Phobius"/>
    </source>
</evidence>
<dbReference type="EMBL" id="SNRW01013499">
    <property type="protein sequence ID" value="KAA6372550.1"/>
    <property type="molecule type" value="Genomic_DNA"/>
</dbReference>
<gene>
    <name evidence="3" type="ORF">EZS28_031923</name>
</gene>
<protein>
    <submittedName>
        <fullName evidence="3">Uncharacterized protein</fullName>
    </submittedName>
</protein>
<comment type="caution">
    <text evidence="3">The sequence shown here is derived from an EMBL/GenBank/DDBJ whole genome shotgun (WGS) entry which is preliminary data.</text>
</comment>
<keyword evidence="2" id="KW-0812">Transmembrane</keyword>
<dbReference type="Proteomes" id="UP000324800">
    <property type="component" value="Unassembled WGS sequence"/>
</dbReference>
<feature type="region of interest" description="Disordered" evidence="1">
    <location>
        <begin position="475"/>
        <end position="494"/>
    </location>
</feature>
<dbReference type="AlphaFoldDB" id="A0A5J4UR17"/>
<reference evidence="3 4" key="1">
    <citation type="submission" date="2019-03" db="EMBL/GenBank/DDBJ databases">
        <title>Single cell metagenomics reveals metabolic interactions within the superorganism composed of flagellate Streblomastix strix and complex community of Bacteroidetes bacteria on its surface.</title>
        <authorList>
            <person name="Treitli S.C."/>
            <person name="Kolisko M."/>
            <person name="Husnik F."/>
            <person name="Keeling P."/>
            <person name="Hampl V."/>
        </authorList>
    </citation>
    <scope>NUCLEOTIDE SEQUENCE [LARGE SCALE GENOMIC DNA]</scope>
    <source>
        <strain evidence="3">ST1C</strain>
    </source>
</reference>
<keyword evidence="2" id="KW-1133">Transmembrane helix</keyword>
<feature type="non-terminal residue" evidence="3">
    <location>
        <position position="1"/>
    </location>
</feature>
<feature type="transmembrane region" description="Helical" evidence="2">
    <location>
        <begin position="917"/>
        <end position="943"/>
    </location>
</feature>